<dbReference type="GO" id="GO:1904047">
    <property type="term" value="F:S-adenosyl-L-methionine binding"/>
    <property type="evidence" value="ECO:0007669"/>
    <property type="project" value="TreeGrafter"/>
</dbReference>
<evidence type="ECO:0000256" key="4">
    <source>
        <dbReference type="ARBA" id="ARBA00022679"/>
    </source>
</evidence>
<evidence type="ECO:0000256" key="2">
    <source>
        <dbReference type="ARBA" id="ARBA00011900"/>
    </source>
</evidence>
<dbReference type="InterPro" id="IPR012327">
    <property type="entry name" value="MeTrfase_D12"/>
</dbReference>
<keyword evidence="3 8" id="KW-0489">Methyltransferase</keyword>
<comment type="caution">
    <text evidence="8">The sequence shown here is derived from an EMBL/GenBank/DDBJ whole genome shotgun (WGS) entry which is preliminary data.</text>
</comment>
<dbReference type="EC" id="2.1.1.72" evidence="2"/>
<dbReference type="Pfam" id="PF02086">
    <property type="entry name" value="MethyltransfD12"/>
    <property type="match status" value="1"/>
</dbReference>
<feature type="binding site" evidence="7">
    <location>
        <position position="9"/>
    </location>
    <ligand>
        <name>S-adenosyl-L-methionine</name>
        <dbReference type="ChEBI" id="CHEBI:59789"/>
    </ligand>
</feature>
<dbReference type="GO" id="GO:0009307">
    <property type="term" value="P:DNA restriction-modification system"/>
    <property type="evidence" value="ECO:0007669"/>
    <property type="project" value="InterPro"/>
</dbReference>
<protein>
    <recommendedName>
        <fullName evidence="2">site-specific DNA-methyltransferase (adenine-specific)</fullName>
        <ecNumber evidence="2">2.1.1.72</ecNumber>
    </recommendedName>
</protein>
<dbReference type="Gene3D" id="3.40.50.150">
    <property type="entry name" value="Vaccinia Virus protein VP39"/>
    <property type="match status" value="1"/>
</dbReference>
<comment type="catalytic activity">
    <reaction evidence="6">
        <text>a 2'-deoxyadenosine in DNA + S-adenosyl-L-methionine = an N(6)-methyl-2'-deoxyadenosine in DNA + S-adenosyl-L-homocysteine + H(+)</text>
        <dbReference type="Rhea" id="RHEA:15197"/>
        <dbReference type="Rhea" id="RHEA-COMP:12418"/>
        <dbReference type="Rhea" id="RHEA-COMP:12419"/>
        <dbReference type="ChEBI" id="CHEBI:15378"/>
        <dbReference type="ChEBI" id="CHEBI:57856"/>
        <dbReference type="ChEBI" id="CHEBI:59789"/>
        <dbReference type="ChEBI" id="CHEBI:90615"/>
        <dbReference type="ChEBI" id="CHEBI:90616"/>
        <dbReference type="EC" id="2.1.1.72"/>
    </reaction>
</comment>
<proteinExistence type="inferred from homology"/>
<evidence type="ECO:0000256" key="3">
    <source>
        <dbReference type="ARBA" id="ARBA00022603"/>
    </source>
</evidence>
<evidence type="ECO:0000313" key="8">
    <source>
        <dbReference type="EMBL" id="EXB07238.1"/>
    </source>
</evidence>
<keyword evidence="5" id="KW-0949">S-adenosyl-L-methionine</keyword>
<dbReference type="PIRSF" id="PIRSF000398">
    <property type="entry name" value="M_m6A_EcoRV"/>
    <property type="match status" value="1"/>
</dbReference>
<dbReference type="InterPro" id="IPR023095">
    <property type="entry name" value="Ade_MeTrfase_dom_2"/>
</dbReference>
<evidence type="ECO:0000256" key="7">
    <source>
        <dbReference type="PIRSR" id="PIRSR000398-1"/>
    </source>
</evidence>
<dbReference type="Proteomes" id="UP000020595">
    <property type="component" value="Unassembled WGS sequence"/>
</dbReference>
<name>A0A009ITT1_ACIB9</name>
<sequence>MKSKPIIPWQGGKTRLAKDLLCKFPEHSCYVELFCGGAALFFLREGPARTEVINDLNGELVNLYRVVQNHLEEFVRQFKWCISSRQIFEWEKLKVPDTLTDIQRAARFYYLQQHAFGGKVSGQTFGYATTGRSLNLLRIEESLSAAHLRLNGVYIENLSWDICFDKYDREHTFFYADPPYLDTAGYGVDFPLDQYELLSEKMRTCKGKVMLSINDHFTATLEQQVYDDFGMPDKSAGLDHVGDAGGYPIAKRFPIIIQKVFKRRTIAGFSR</sequence>
<dbReference type="PRINTS" id="PR00505">
    <property type="entry name" value="D12N6MTFRASE"/>
</dbReference>
<feature type="binding site" evidence="7">
    <location>
        <position position="177"/>
    </location>
    <ligand>
        <name>S-adenosyl-L-methionine</name>
        <dbReference type="ChEBI" id="CHEBI:59789"/>
    </ligand>
</feature>
<dbReference type="RefSeq" id="WP_032050718.1">
    <property type="nucleotide sequence ID" value="NZ_JEWH01000004.1"/>
</dbReference>
<evidence type="ECO:0000256" key="5">
    <source>
        <dbReference type="ARBA" id="ARBA00022691"/>
    </source>
</evidence>
<dbReference type="GO" id="GO:0009007">
    <property type="term" value="F:site-specific DNA-methyltransferase (adenine-specific) activity"/>
    <property type="evidence" value="ECO:0007669"/>
    <property type="project" value="UniProtKB-EC"/>
</dbReference>
<dbReference type="GO" id="GO:0006298">
    <property type="term" value="P:mismatch repair"/>
    <property type="evidence" value="ECO:0007669"/>
    <property type="project" value="TreeGrafter"/>
</dbReference>
<evidence type="ECO:0000256" key="1">
    <source>
        <dbReference type="ARBA" id="ARBA00006594"/>
    </source>
</evidence>
<dbReference type="Gene3D" id="1.10.1020.10">
    <property type="entry name" value="Adenine-specific Methyltransferase, Domain 2"/>
    <property type="match status" value="1"/>
</dbReference>
<dbReference type="InterPro" id="IPR012263">
    <property type="entry name" value="M_m6A_EcoRV"/>
</dbReference>
<comment type="similarity">
    <text evidence="1">Belongs to the N(4)/N(6)-methyltransferase family.</text>
</comment>
<dbReference type="SUPFAM" id="SSF53335">
    <property type="entry name" value="S-adenosyl-L-methionine-dependent methyltransferases"/>
    <property type="match status" value="1"/>
</dbReference>
<accession>A0A009ITT1</accession>
<dbReference type="InterPro" id="IPR029063">
    <property type="entry name" value="SAM-dependent_MTases_sf"/>
</dbReference>
<feature type="binding site" evidence="7">
    <location>
        <position position="55"/>
    </location>
    <ligand>
        <name>S-adenosyl-L-methionine</name>
        <dbReference type="ChEBI" id="CHEBI:59789"/>
    </ligand>
</feature>
<dbReference type="PATRIC" id="fig|1310613.3.peg.598"/>
<gene>
    <name evidence="8" type="ORF">J512_0624</name>
</gene>
<feature type="binding site" evidence="7">
    <location>
        <position position="13"/>
    </location>
    <ligand>
        <name>S-adenosyl-L-methionine</name>
        <dbReference type="ChEBI" id="CHEBI:59789"/>
    </ligand>
</feature>
<dbReference type="EMBL" id="JEWH01000004">
    <property type="protein sequence ID" value="EXB07238.1"/>
    <property type="molecule type" value="Genomic_DNA"/>
</dbReference>
<keyword evidence="4 8" id="KW-0808">Transferase</keyword>
<dbReference type="PANTHER" id="PTHR30481">
    <property type="entry name" value="DNA ADENINE METHYLASE"/>
    <property type="match status" value="1"/>
</dbReference>
<dbReference type="GO" id="GO:0032259">
    <property type="term" value="P:methylation"/>
    <property type="evidence" value="ECO:0007669"/>
    <property type="project" value="UniProtKB-KW"/>
</dbReference>
<evidence type="ECO:0000256" key="6">
    <source>
        <dbReference type="ARBA" id="ARBA00047942"/>
    </source>
</evidence>
<evidence type="ECO:0000313" key="9">
    <source>
        <dbReference type="Proteomes" id="UP000020595"/>
    </source>
</evidence>
<dbReference type="PANTHER" id="PTHR30481:SF4">
    <property type="entry name" value="SITE-SPECIFIC DNA-METHYLTRANSFERASE (ADENINE-SPECIFIC)"/>
    <property type="match status" value="1"/>
</dbReference>
<organism evidence="8 9">
    <name type="scientific">Acinetobacter baumannii (strain 1295743)</name>
    <dbReference type="NCBI Taxonomy" id="1310613"/>
    <lineage>
        <taxon>Bacteria</taxon>
        <taxon>Pseudomonadati</taxon>
        <taxon>Pseudomonadota</taxon>
        <taxon>Gammaproteobacteria</taxon>
        <taxon>Moraxellales</taxon>
        <taxon>Moraxellaceae</taxon>
        <taxon>Acinetobacter</taxon>
        <taxon>Acinetobacter calcoaceticus/baumannii complex</taxon>
    </lineage>
</organism>
<dbReference type="AlphaFoldDB" id="A0A009ITT1"/>
<dbReference type="GO" id="GO:0043565">
    <property type="term" value="F:sequence-specific DNA binding"/>
    <property type="evidence" value="ECO:0007669"/>
    <property type="project" value="TreeGrafter"/>
</dbReference>
<reference evidence="8 9" key="1">
    <citation type="submission" date="2014-02" db="EMBL/GenBank/DDBJ databases">
        <title>Comparative genomics and transcriptomics to identify genetic mechanisms underlying the emergence of carbapenem resistant Acinetobacter baumannii (CRAb).</title>
        <authorList>
            <person name="Harris A.D."/>
            <person name="Johnson K.J."/>
            <person name="George J."/>
            <person name="Shefchek K."/>
            <person name="Daugherty S.C."/>
            <person name="Parankush S."/>
            <person name="Sadzewicz L."/>
            <person name="Tallon L."/>
            <person name="Sengamalay N."/>
            <person name="Hazen T.H."/>
            <person name="Rasko D.A."/>
        </authorList>
    </citation>
    <scope>NUCLEOTIDE SEQUENCE [LARGE SCALE GENOMIC DNA]</scope>
    <source>
        <strain evidence="8 9">1295743</strain>
    </source>
</reference>